<dbReference type="GO" id="GO:0005886">
    <property type="term" value="C:plasma membrane"/>
    <property type="evidence" value="ECO:0007669"/>
    <property type="project" value="TreeGrafter"/>
</dbReference>
<accession>A0AA42B5V2</accession>
<dbReference type="PANTHER" id="PTHR43173:SF22">
    <property type="entry name" value="OS07G0227800 PROTEIN"/>
    <property type="match status" value="1"/>
</dbReference>
<dbReference type="Proteomes" id="UP001177140">
    <property type="component" value="Unassembled WGS sequence"/>
</dbReference>
<protein>
    <recommendedName>
        <fullName evidence="1">ABC1 atypical kinase-like domain-containing protein</fullName>
    </recommendedName>
</protein>
<evidence type="ECO:0000313" key="2">
    <source>
        <dbReference type="EMBL" id="MCL7043196.1"/>
    </source>
</evidence>
<dbReference type="SUPFAM" id="SSF56112">
    <property type="entry name" value="Protein kinase-like (PK-like)"/>
    <property type="match status" value="1"/>
</dbReference>
<gene>
    <name evidence="3" type="ORF">MKW94_012613</name>
    <name evidence="2" type="ORF">MKW94_023115</name>
</gene>
<name>A0AA42B5V2_PAPNU</name>
<dbReference type="EMBL" id="JAJJMA010347806">
    <property type="protein sequence ID" value="MCL7052259.1"/>
    <property type="molecule type" value="Genomic_DNA"/>
</dbReference>
<comment type="caution">
    <text evidence="3">The sequence shown here is derived from an EMBL/GenBank/DDBJ whole genome shotgun (WGS) entry which is preliminary data.</text>
</comment>
<dbReference type="EMBL" id="JAJJMA010244029">
    <property type="protein sequence ID" value="MCL7043196.1"/>
    <property type="molecule type" value="Genomic_DNA"/>
</dbReference>
<dbReference type="AlphaFoldDB" id="A0AA42B5V2"/>
<keyword evidence="4" id="KW-1185">Reference proteome</keyword>
<evidence type="ECO:0000313" key="4">
    <source>
        <dbReference type="Proteomes" id="UP001177140"/>
    </source>
</evidence>
<dbReference type="InterPro" id="IPR004147">
    <property type="entry name" value="ABC1_dom"/>
</dbReference>
<dbReference type="GO" id="GO:0010287">
    <property type="term" value="C:plastoglobule"/>
    <property type="evidence" value="ECO:0007669"/>
    <property type="project" value="TreeGrafter"/>
</dbReference>
<dbReference type="Pfam" id="PF03109">
    <property type="entry name" value="ABC1"/>
    <property type="match status" value="1"/>
</dbReference>
<dbReference type="PANTHER" id="PTHR43173">
    <property type="entry name" value="ABC1 FAMILY PROTEIN"/>
    <property type="match status" value="1"/>
</dbReference>
<feature type="domain" description="ABC1 atypical kinase-like" evidence="1">
    <location>
        <begin position="1"/>
        <end position="96"/>
    </location>
</feature>
<sequence length="226" mass="25370">MERLYGVPLTDLNSIRSLVTSPETSLITALNVWFGSLLACETFHADVHAGNLWVLRDGRIGFLDFGIVGRISPKTWAAMEGFLSSIAIEEYEQMASSLIDMGATSGNVDAKAFARDLEKVFSSMQDLDTEVIIATARSSDSRTAVSANVVVDERQMNALFLDVVRVSESYGLRFPREFALLMKQLLYFDRYTRLLAPNLNMLQDQRISIAGSKRQRDMRSNVDNWQ</sequence>
<organism evidence="3 4">
    <name type="scientific">Papaver nudicaule</name>
    <name type="common">Iceland poppy</name>
    <dbReference type="NCBI Taxonomy" id="74823"/>
    <lineage>
        <taxon>Eukaryota</taxon>
        <taxon>Viridiplantae</taxon>
        <taxon>Streptophyta</taxon>
        <taxon>Embryophyta</taxon>
        <taxon>Tracheophyta</taxon>
        <taxon>Spermatophyta</taxon>
        <taxon>Magnoliopsida</taxon>
        <taxon>Ranunculales</taxon>
        <taxon>Papaveraceae</taxon>
        <taxon>Papaveroideae</taxon>
        <taxon>Papaver</taxon>
    </lineage>
</organism>
<evidence type="ECO:0000313" key="3">
    <source>
        <dbReference type="EMBL" id="MCL7052259.1"/>
    </source>
</evidence>
<reference evidence="3" key="1">
    <citation type="submission" date="2022-03" db="EMBL/GenBank/DDBJ databases">
        <title>A functionally conserved STORR gene fusion in Papaver species that diverged 16.8 million years ago.</title>
        <authorList>
            <person name="Catania T."/>
        </authorList>
    </citation>
    <scope>NUCLEOTIDE SEQUENCE</scope>
    <source>
        <strain evidence="3">S-191538</strain>
    </source>
</reference>
<dbReference type="InterPro" id="IPR011009">
    <property type="entry name" value="Kinase-like_dom_sf"/>
</dbReference>
<evidence type="ECO:0000259" key="1">
    <source>
        <dbReference type="Pfam" id="PF03109"/>
    </source>
</evidence>
<proteinExistence type="predicted"/>
<dbReference type="InterPro" id="IPR051130">
    <property type="entry name" value="Mito_struct-func_regulator"/>
</dbReference>